<dbReference type="Pfam" id="PF19630">
    <property type="entry name" value="DUF6134"/>
    <property type="match status" value="1"/>
</dbReference>
<gene>
    <name evidence="2" type="ORF">GQE98_16475</name>
</gene>
<keyword evidence="1" id="KW-0812">Transmembrane</keyword>
<proteinExistence type="predicted"/>
<dbReference type="InterPro" id="IPR045767">
    <property type="entry name" value="DUF6134"/>
</dbReference>
<evidence type="ECO:0000313" key="3">
    <source>
        <dbReference type="Proteomes" id="UP000476030"/>
    </source>
</evidence>
<keyword evidence="3" id="KW-1185">Reference proteome</keyword>
<comment type="caution">
    <text evidence="2">The sequence shown here is derived from an EMBL/GenBank/DDBJ whole genome shotgun (WGS) entry which is preliminary data.</text>
</comment>
<dbReference type="EMBL" id="WTUW01000009">
    <property type="protein sequence ID" value="MZR32235.1"/>
    <property type="molecule type" value="Genomic_DNA"/>
</dbReference>
<sequence>MTDKISSRVCTHIFEGTAAMLFLMVAIWPTVSSASTESMADPLAIYGERHEFSVLRDGIPVGKHLISFQQTGEAVHVDSFFNVEVKFLGISLYRFDYQSEAIWKEGKLQTIDVKIDDDGTSMEIKGKRQPDKFIINGEAREIAHGADIYPTNHWNSGIVGQSQILNTLTGKVNNVAITKTGEETVAVRGGTVRASRYVYDGELKIISWYDRRGRWVKMEFKAKDNSDMVYFCETCPVEIGSRE</sequence>
<name>A0A6L8WB33_9PROT</name>
<evidence type="ECO:0000256" key="1">
    <source>
        <dbReference type="SAM" id="Phobius"/>
    </source>
</evidence>
<dbReference type="AlphaFoldDB" id="A0A6L8WB33"/>
<keyword evidence="1" id="KW-1133">Transmembrane helix</keyword>
<accession>A0A6L8WB33</accession>
<feature type="transmembrane region" description="Helical" evidence="1">
    <location>
        <begin position="12"/>
        <end position="31"/>
    </location>
</feature>
<protein>
    <recommendedName>
        <fullName evidence="4">DUF3108 domain-containing protein</fullName>
    </recommendedName>
</protein>
<reference evidence="2 3" key="1">
    <citation type="submission" date="2019-12" db="EMBL/GenBank/DDBJ databases">
        <title>Snethiella sp. nov. sp. isolated from sea sand.</title>
        <authorList>
            <person name="Kim J."/>
            <person name="Jeong S.E."/>
            <person name="Jung H.S."/>
            <person name="Jeon C.O."/>
        </authorList>
    </citation>
    <scope>NUCLEOTIDE SEQUENCE [LARGE SCALE GENOMIC DNA]</scope>
    <source>
        <strain evidence="2 3">DP05</strain>
    </source>
</reference>
<evidence type="ECO:0000313" key="2">
    <source>
        <dbReference type="EMBL" id="MZR32235.1"/>
    </source>
</evidence>
<dbReference type="RefSeq" id="WP_161316798.1">
    <property type="nucleotide sequence ID" value="NZ_WTUW01000009.1"/>
</dbReference>
<organism evidence="2 3">
    <name type="scientific">Sneathiella litorea</name>
    <dbReference type="NCBI Taxonomy" id="2606216"/>
    <lineage>
        <taxon>Bacteria</taxon>
        <taxon>Pseudomonadati</taxon>
        <taxon>Pseudomonadota</taxon>
        <taxon>Alphaproteobacteria</taxon>
        <taxon>Sneathiellales</taxon>
        <taxon>Sneathiellaceae</taxon>
        <taxon>Sneathiella</taxon>
    </lineage>
</organism>
<evidence type="ECO:0008006" key="4">
    <source>
        <dbReference type="Google" id="ProtNLM"/>
    </source>
</evidence>
<dbReference type="Proteomes" id="UP000476030">
    <property type="component" value="Unassembled WGS sequence"/>
</dbReference>
<keyword evidence="1" id="KW-0472">Membrane</keyword>